<dbReference type="InterPro" id="IPR005135">
    <property type="entry name" value="Endo/exonuclease/phosphatase"/>
</dbReference>
<dbReference type="GO" id="GO:0003824">
    <property type="term" value="F:catalytic activity"/>
    <property type="evidence" value="ECO:0007669"/>
    <property type="project" value="InterPro"/>
</dbReference>
<accession>A0A9J6DBX1</accession>
<dbReference type="VEuPathDB" id="VectorBase:LOC119176703"/>
<evidence type="ECO:0000259" key="2">
    <source>
        <dbReference type="Pfam" id="PF03372"/>
    </source>
</evidence>
<dbReference type="EMBL" id="JABSTU010000010">
    <property type="protein sequence ID" value="KAH8019560.1"/>
    <property type="molecule type" value="Genomic_DNA"/>
</dbReference>
<feature type="domain" description="Endonuclease/exonuclease/phosphatase" evidence="2">
    <location>
        <begin position="261"/>
        <end position="451"/>
    </location>
</feature>
<dbReference type="InterPro" id="IPR036691">
    <property type="entry name" value="Endo/exonu/phosph_ase_sf"/>
</dbReference>
<evidence type="ECO:0000256" key="1">
    <source>
        <dbReference type="SAM" id="MobiDB-lite"/>
    </source>
</evidence>
<keyword evidence="4" id="KW-1185">Reference proteome</keyword>
<gene>
    <name evidence="3" type="ORF">HPB51_019987</name>
</gene>
<evidence type="ECO:0000313" key="3">
    <source>
        <dbReference type="EMBL" id="KAH8019560.1"/>
    </source>
</evidence>
<feature type="region of interest" description="Disordered" evidence="1">
    <location>
        <begin position="72"/>
        <end position="112"/>
    </location>
</feature>
<reference evidence="3" key="2">
    <citation type="submission" date="2021-09" db="EMBL/GenBank/DDBJ databases">
        <authorList>
            <person name="Jia N."/>
            <person name="Wang J."/>
            <person name="Shi W."/>
            <person name="Du L."/>
            <person name="Sun Y."/>
            <person name="Zhan W."/>
            <person name="Jiang J."/>
            <person name="Wang Q."/>
            <person name="Zhang B."/>
            <person name="Ji P."/>
            <person name="Sakyi L.B."/>
            <person name="Cui X."/>
            <person name="Yuan T."/>
            <person name="Jiang B."/>
            <person name="Yang W."/>
            <person name="Lam T.T.-Y."/>
            <person name="Chang Q."/>
            <person name="Ding S."/>
            <person name="Wang X."/>
            <person name="Zhu J."/>
            <person name="Ruan X."/>
            <person name="Zhao L."/>
            <person name="Wei J."/>
            <person name="Que T."/>
            <person name="Du C."/>
            <person name="Cheng J."/>
            <person name="Dai P."/>
            <person name="Han X."/>
            <person name="Huang E."/>
            <person name="Gao Y."/>
            <person name="Liu J."/>
            <person name="Shao H."/>
            <person name="Ye R."/>
            <person name="Li L."/>
            <person name="Wei W."/>
            <person name="Wang X."/>
            <person name="Wang C."/>
            <person name="Huo Q."/>
            <person name="Li W."/>
            <person name="Guo W."/>
            <person name="Chen H."/>
            <person name="Chen S."/>
            <person name="Zhou L."/>
            <person name="Zhou L."/>
            <person name="Ni X."/>
            <person name="Tian J."/>
            <person name="Zhou Y."/>
            <person name="Sheng Y."/>
            <person name="Liu T."/>
            <person name="Pan Y."/>
            <person name="Xia L."/>
            <person name="Li J."/>
            <person name="Zhao F."/>
            <person name="Cao W."/>
        </authorList>
    </citation>
    <scope>NUCLEOTIDE SEQUENCE</scope>
    <source>
        <strain evidence="3">Rmic-2018</strain>
        <tissue evidence="3">Larvae</tissue>
    </source>
</reference>
<dbReference type="AlphaFoldDB" id="A0A9J6DBX1"/>
<comment type="caution">
    <text evidence="3">The sequence shown here is derived from an EMBL/GenBank/DDBJ whole genome shotgun (WGS) entry which is preliminary data.</text>
</comment>
<dbReference type="Pfam" id="PF03372">
    <property type="entry name" value="Exo_endo_phos"/>
    <property type="match status" value="1"/>
</dbReference>
<sequence>MTGPGQRPLCRRHSLPSGDPIGNDCKQFFRKLKRSWDTRQKGPEEKTGKRHRYHWPRESGRVDTYCLRRWRTGERRSSSSAPDAARRASPASTTWHHQTPTGADGPPENRALGQSVPCGATIPGDAIKRRDTTSCPAPAVPALTGQHTASIPNPTDGSTAYWTRTGSNDSRHGPALHEATTSPMTFPPCRAGHEQESFRSGEYGRHCGPEDIRPCRSKCHRRRAKWQCFRLGFLNMHGARREQKWGELYNALRDEEFSLYAVAETHLRDLEEPPIQPDWHWTGQNRSGQSRKGGGVGVLWRHDLHWQRLDGECRDHLWVTGNVLGVNTAVCVVYLSVQGLHEGNVKLIGCVREDARRLQADNELIAIGDFNGHLSEPDGHLDANGKLLLQLAEDLHFVIMNLEPRWEGQFTWCARGSATNIDYALISLRLQAMLQRCGVDEEGKYSLGSDHNRLRLDFGHSCHKGKLISRRRKIKRYLPHHSIEAVVEDFEACAEMHEATTYDEYMLALRRVVERHMVPDRRSTRALKSSWWDSDVEQAWKRRREANREHRRMVRSSDTEACAATWQRYLELKHEVQALVQAKIAEYNKKLFQSLREEGKNAAQKFWQYVQTLDRRQQNSPQLRDADTNQPVAHVRQHLTQYISGLFGSMGNDGDRDASAAAALHPALGERQEEAEPRWAQAYDGELVSVVCRACGGADETIAHIVTECPQLSPSSSNTDLAAALGFVDTGDVVDYAAVRRSKIRLEQWRKITLQGLREGS</sequence>
<feature type="compositionally biased region" description="Low complexity" evidence="1">
    <location>
        <begin position="78"/>
        <end position="92"/>
    </location>
</feature>
<evidence type="ECO:0000313" key="4">
    <source>
        <dbReference type="Proteomes" id="UP000821866"/>
    </source>
</evidence>
<feature type="compositionally biased region" description="Basic and acidic residues" evidence="1">
    <location>
        <begin position="34"/>
        <end position="47"/>
    </location>
</feature>
<protein>
    <recommendedName>
        <fullName evidence="2">Endonuclease/exonuclease/phosphatase domain-containing protein</fullName>
    </recommendedName>
</protein>
<dbReference type="Proteomes" id="UP000821866">
    <property type="component" value="Chromosome 8"/>
</dbReference>
<feature type="region of interest" description="Disordered" evidence="1">
    <location>
        <begin position="1"/>
        <end position="55"/>
    </location>
</feature>
<dbReference type="Gene3D" id="3.60.10.10">
    <property type="entry name" value="Endonuclease/exonuclease/phosphatase"/>
    <property type="match status" value="1"/>
</dbReference>
<name>A0A9J6DBX1_RHIMP</name>
<reference evidence="3" key="1">
    <citation type="journal article" date="2020" name="Cell">
        <title>Large-Scale Comparative Analyses of Tick Genomes Elucidate Their Genetic Diversity and Vector Capacities.</title>
        <authorList>
            <consortium name="Tick Genome and Microbiome Consortium (TIGMIC)"/>
            <person name="Jia N."/>
            <person name="Wang J."/>
            <person name="Shi W."/>
            <person name="Du L."/>
            <person name="Sun Y."/>
            <person name="Zhan W."/>
            <person name="Jiang J.F."/>
            <person name="Wang Q."/>
            <person name="Zhang B."/>
            <person name="Ji P."/>
            <person name="Bell-Sakyi L."/>
            <person name="Cui X.M."/>
            <person name="Yuan T.T."/>
            <person name="Jiang B.G."/>
            <person name="Yang W.F."/>
            <person name="Lam T.T."/>
            <person name="Chang Q.C."/>
            <person name="Ding S.J."/>
            <person name="Wang X.J."/>
            <person name="Zhu J.G."/>
            <person name="Ruan X.D."/>
            <person name="Zhao L."/>
            <person name="Wei J.T."/>
            <person name="Ye R.Z."/>
            <person name="Que T.C."/>
            <person name="Du C.H."/>
            <person name="Zhou Y.H."/>
            <person name="Cheng J.X."/>
            <person name="Dai P.F."/>
            <person name="Guo W.B."/>
            <person name="Han X.H."/>
            <person name="Huang E.J."/>
            <person name="Li L.F."/>
            <person name="Wei W."/>
            <person name="Gao Y.C."/>
            <person name="Liu J.Z."/>
            <person name="Shao H.Z."/>
            <person name="Wang X."/>
            <person name="Wang C.C."/>
            <person name="Yang T.C."/>
            <person name="Huo Q.B."/>
            <person name="Li W."/>
            <person name="Chen H.Y."/>
            <person name="Chen S.E."/>
            <person name="Zhou L.G."/>
            <person name="Ni X.B."/>
            <person name="Tian J.H."/>
            <person name="Sheng Y."/>
            <person name="Liu T."/>
            <person name="Pan Y.S."/>
            <person name="Xia L.Y."/>
            <person name="Li J."/>
            <person name="Zhao F."/>
            <person name="Cao W.C."/>
        </authorList>
    </citation>
    <scope>NUCLEOTIDE SEQUENCE</scope>
    <source>
        <strain evidence="3">Rmic-2018</strain>
    </source>
</reference>
<organism evidence="3 4">
    <name type="scientific">Rhipicephalus microplus</name>
    <name type="common">Cattle tick</name>
    <name type="synonym">Boophilus microplus</name>
    <dbReference type="NCBI Taxonomy" id="6941"/>
    <lineage>
        <taxon>Eukaryota</taxon>
        <taxon>Metazoa</taxon>
        <taxon>Ecdysozoa</taxon>
        <taxon>Arthropoda</taxon>
        <taxon>Chelicerata</taxon>
        <taxon>Arachnida</taxon>
        <taxon>Acari</taxon>
        <taxon>Parasitiformes</taxon>
        <taxon>Ixodida</taxon>
        <taxon>Ixodoidea</taxon>
        <taxon>Ixodidae</taxon>
        <taxon>Rhipicephalinae</taxon>
        <taxon>Rhipicephalus</taxon>
        <taxon>Boophilus</taxon>
    </lineage>
</organism>
<dbReference type="SUPFAM" id="SSF56219">
    <property type="entry name" value="DNase I-like"/>
    <property type="match status" value="1"/>
</dbReference>
<proteinExistence type="predicted"/>